<keyword evidence="10 19" id="KW-0812">Transmembrane</keyword>
<comment type="function">
    <text evidence="14 19">Joins adenosylcobinamide-GDP and alpha-ribazole to generate adenosylcobalamin (Ado-cobalamin). Also synthesizes adenosylcobalamin 5'-phosphate from adenosylcobinamide-GDP and alpha-ribazole 5'-phosphate.</text>
</comment>
<comment type="catalytic activity">
    <reaction evidence="17 19">
        <text>alpha-ribazole + adenosylcob(III)inamide-GDP = adenosylcob(III)alamin + GMP + H(+)</text>
        <dbReference type="Rhea" id="RHEA:16049"/>
        <dbReference type="ChEBI" id="CHEBI:10329"/>
        <dbReference type="ChEBI" id="CHEBI:15378"/>
        <dbReference type="ChEBI" id="CHEBI:18408"/>
        <dbReference type="ChEBI" id="CHEBI:58115"/>
        <dbReference type="ChEBI" id="CHEBI:60487"/>
        <dbReference type="EC" id="2.7.8.26"/>
    </reaction>
</comment>
<dbReference type="RefSeq" id="WP_053379451.1">
    <property type="nucleotide sequence ID" value="NZ_CP011801.1"/>
</dbReference>
<dbReference type="HAMAP" id="MF_00719">
    <property type="entry name" value="CobS"/>
    <property type="match status" value="1"/>
</dbReference>
<feature type="transmembrane region" description="Helical" evidence="19">
    <location>
        <begin position="234"/>
        <end position="254"/>
    </location>
</feature>
<evidence type="ECO:0000256" key="3">
    <source>
        <dbReference type="ARBA" id="ARBA00004663"/>
    </source>
</evidence>
<dbReference type="InterPro" id="IPR003805">
    <property type="entry name" value="CobS"/>
</dbReference>
<evidence type="ECO:0000256" key="16">
    <source>
        <dbReference type="ARBA" id="ARBA00032853"/>
    </source>
</evidence>
<evidence type="ECO:0000256" key="11">
    <source>
        <dbReference type="ARBA" id="ARBA00022842"/>
    </source>
</evidence>
<keyword evidence="8 19" id="KW-0169">Cobalamin biosynthesis</keyword>
<organism evidence="20 21">
    <name type="scientific">Nitrospira moscoviensis</name>
    <dbReference type="NCBI Taxonomy" id="42253"/>
    <lineage>
        <taxon>Bacteria</taxon>
        <taxon>Pseudomonadati</taxon>
        <taxon>Nitrospirota</taxon>
        <taxon>Nitrospiria</taxon>
        <taxon>Nitrospirales</taxon>
        <taxon>Nitrospiraceae</taxon>
        <taxon>Nitrospira</taxon>
    </lineage>
</organism>
<feature type="transmembrane region" description="Helical" evidence="19">
    <location>
        <begin position="95"/>
        <end position="112"/>
    </location>
</feature>
<feature type="transmembrane region" description="Helical" evidence="19">
    <location>
        <begin position="209"/>
        <end position="227"/>
    </location>
</feature>
<dbReference type="PANTHER" id="PTHR34148">
    <property type="entry name" value="ADENOSYLCOBINAMIDE-GDP RIBAZOLETRANSFERASE"/>
    <property type="match status" value="1"/>
</dbReference>
<evidence type="ECO:0000256" key="4">
    <source>
        <dbReference type="ARBA" id="ARBA00010561"/>
    </source>
</evidence>
<dbReference type="NCBIfam" id="TIGR00317">
    <property type="entry name" value="cobS"/>
    <property type="match status" value="1"/>
</dbReference>
<evidence type="ECO:0000256" key="18">
    <source>
        <dbReference type="ARBA" id="ARBA00049504"/>
    </source>
</evidence>
<dbReference type="AlphaFoldDB" id="A0A0K2GBD5"/>
<feature type="transmembrane region" description="Helical" evidence="19">
    <location>
        <begin position="141"/>
        <end position="162"/>
    </location>
</feature>
<feature type="transmembrane region" description="Helical" evidence="19">
    <location>
        <begin position="169"/>
        <end position="189"/>
    </location>
</feature>
<comment type="pathway">
    <text evidence="3 19">Cofactor biosynthesis; adenosylcobalamin biosynthesis; adenosylcobalamin from cob(II)yrinate a,c-diamide: step 7/7.</text>
</comment>
<keyword evidence="7 19" id="KW-1003">Cell membrane</keyword>
<evidence type="ECO:0000256" key="17">
    <source>
        <dbReference type="ARBA" id="ARBA00048623"/>
    </source>
</evidence>
<comment type="similarity">
    <text evidence="4 19">Belongs to the CobS family.</text>
</comment>
<keyword evidence="13 19" id="KW-0472">Membrane</keyword>
<dbReference type="GO" id="GO:0009236">
    <property type="term" value="P:cobalamin biosynthetic process"/>
    <property type="evidence" value="ECO:0007669"/>
    <property type="project" value="UniProtKB-UniRule"/>
</dbReference>
<dbReference type="GO" id="GO:0005886">
    <property type="term" value="C:plasma membrane"/>
    <property type="evidence" value="ECO:0007669"/>
    <property type="project" value="UniProtKB-SubCell"/>
</dbReference>
<dbReference type="PANTHER" id="PTHR34148:SF1">
    <property type="entry name" value="ADENOSYLCOBINAMIDE-GDP RIBAZOLETRANSFERASE"/>
    <property type="match status" value="1"/>
</dbReference>
<comment type="cofactor">
    <cofactor evidence="1 19">
        <name>Mg(2+)</name>
        <dbReference type="ChEBI" id="CHEBI:18420"/>
    </cofactor>
</comment>
<evidence type="ECO:0000256" key="8">
    <source>
        <dbReference type="ARBA" id="ARBA00022573"/>
    </source>
</evidence>
<keyword evidence="9 19" id="KW-0808">Transferase</keyword>
<evidence type="ECO:0000256" key="12">
    <source>
        <dbReference type="ARBA" id="ARBA00022989"/>
    </source>
</evidence>
<evidence type="ECO:0000256" key="1">
    <source>
        <dbReference type="ARBA" id="ARBA00001946"/>
    </source>
</evidence>
<evidence type="ECO:0000256" key="7">
    <source>
        <dbReference type="ARBA" id="ARBA00022475"/>
    </source>
</evidence>
<comment type="subcellular location">
    <subcellularLocation>
        <location evidence="2 19">Cell membrane</location>
        <topology evidence="2 19">Multi-pass membrane protein</topology>
    </subcellularLocation>
</comment>
<evidence type="ECO:0000256" key="10">
    <source>
        <dbReference type="ARBA" id="ARBA00022692"/>
    </source>
</evidence>
<evidence type="ECO:0000313" key="21">
    <source>
        <dbReference type="Proteomes" id="UP000069205"/>
    </source>
</evidence>
<feature type="transmembrane region" description="Helical" evidence="19">
    <location>
        <begin position="34"/>
        <end position="54"/>
    </location>
</feature>
<comment type="catalytic activity">
    <reaction evidence="18 19">
        <text>alpha-ribazole 5'-phosphate + adenosylcob(III)inamide-GDP = adenosylcob(III)alamin 5'-phosphate + GMP + H(+)</text>
        <dbReference type="Rhea" id="RHEA:23560"/>
        <dbReference type="ChEBI" id="CHEBI:15378"/>
        <dbReference type="ChEBI" id="CHEBI:57918"/>
        <dbReference type="ChEBI" id="CHEBI:58115"/>
        <dbReference type="ChEBI" id="CHEBI:60487"/>
        <dbReference type="ChEBI" id="CHEBI:60493"/>
        <dbReference type="EC" id="2.7.8.26"/>
    </reaction>
</comment>
<dbReference type="Proteomes" id="UP000069205">
    <property type="component" value="Chromosome"/>
</dbReference>
<evidence type="ECO:0000256" key="13">
    <source>
        <dbReference type="ARBA" id="ARBA00023136"/>
    </source>
</evidence>
<dbReference type="Pfam" id="PF02654">
    <property type="entry name" value="CobS"/>
    <property type="match status" value="1"/>
</dbReference>
<dbReference type="OrthoDB" id="9794626at2"/>
<dbReference type="KEGG" id="nmv:NITMOv2_1838"/>
<name>A0A0K2GBD5_NITMO</name>
<keyword evidence="12 19" id="KW-1133">Transmembrane helix</keyword>
<protein>
    <recommendedName>
        <fullName evidence="6 19">Adenosylcobinamide-GDP ribazoletransferase</fullName>
        <ecNumber evidence="5 19">2.7.8.26</ecNumber>
    </recommendedName>
    <alternativeName>
        <fullName evidence="16 19">Cobalamin synthase</fullName>
    </alternativeName>
    <alternativeName>
        <fullName evidence="15 19">Cobalamin-5'-phosphate synthase</fullName>
    </alternativeName>
</protein>
<evidence type="ECO:0000256" key="2">
    <source>
        <dbReference type="ARBA" id="ARBA00004651"/>
    </source>
</evidence>
<evidence type="ECO:0000313" key="20">
    <source>
        <dbReference type="EMBL" id="ALA58258.1"/>
    </source>
</evidence>
<dbReference type="EC" id="2.7.8.26" evidence="5 19"/>
<evidence type="ECO:0000256" key="14">
    <source>
        <dbReference type="ARBA" id="ARBA00025228"/>
    </source>
</evidence>
<feature type="transmembrane region" description="Helical" evidence="19">
    <location>
        <begin position="266"/>
        <end position="283"/>
    </location>
</feature>
<evidence type="ECO:0000256" key="15">
    <source>
        <dbReference type="ARBA" id="ARBA00032605"/>
    </source>
</evidence>
<dbReference type="UniPathway" id="UPA00148">
    <property type="reaction ID" value="UER00238"/>
</dbReference>
<evidence type="ECO:0000256" key="6">
    <source>
        <dbReference type="ARBA" id="ARBA00015850"/>
    </source>
</evidence>
<dbReference type="EMBL" id="CP011801">
    <property type="protein sequence ID" value="ALA58258.1"/>
    <property type="molecule type" value="Genomic_DNA"/>
</dbReference>
<dbReference type="GO" id="GO:0051073">
    <property type="term" value="F:adenosylcobinamide-GDP ribazoletransferase activity"/>
    <property type="evidence" value="ECO:0007669"/>
    <property type="project" value="UniProtKB-UniRule"/>
</dbReference>
<proteinExistence type="inferred from homology"/>
<sequence length="284" mass="29887">MKVGTAETERGQAGAQPARSNLLRRYSSRVTRHASRQFIIAWHFLTAIPISRGHHEPAAGELAASMAWYSAIGLLIGGIVALADVVLARWFRPEVVNALVILLLVSLTRGLHQDGLADTLDGLAGGRTAAERLTIMRDPRVGAIGATGLFLSLLLRYAGLLALPQAMRLPALICMPALGRWAMVATAWMSSYARAEGGLGAPFLTHLSFFHVVAATLPLSAALAIGLGPRGAGAALGLGIAAVVGAWAACRHWFGGVTGDTLGATNELTEIVFLLLLPVLLWLP</sequence>
<feature type="transmembrane region" description="Helical" evidence="19">
    <location>
        <begin position="66"/>
        <end position="88"/>
    </location>
</feature>
<evidence type="ECO:0000256" key="5">
    <source>
        <dbReference type="ARBA" id="ARBA00013200"/>
    </source>
</evidence>
<dbReference type="GO" id="GO:0008818">
    <property type="term" value="F:cobalamin 5'-phosphate synthase activity"/>
    <property type="evidence" value="ECO:0007669"/>
    <property type="project" value="UniProtKB-UniRule"/>
</dbReference>
<dbReference type="PATRIC" id="fig|42253.5.peg.1808"/>
<keyword evidence="21" id="KW-1185">Reference proteome</keyword>
<reference evidence="20 21" key="1">
    <citation type="journal article" date="2015" name="Proc. Natl. Acad. Sci. U.S.A.">
        <title>Expanded metabolic versatility of ubiquitous nitrite-oxidizing bacteria from the genus Nitrospira.</title>
        <authorList>
            <person name="Koch H."/>
            <person name="Lucker S."/>
            <person name="Albertsen M."/>
            <person name="Kitzinger K."/>
            <person name="Herbold C."/>
            <person name="Spieck E."/>
            <person name="Nielsen P.H."/>
            <person name="Wagner M."/>
            <person name="Daims H."/>
        </authorList>
    </citation>
    <scope>NUCLEOTIDE SEQUENCE [LARGE SCALE GENOMIC DNA]</scope>
    <source>
        <strain evidence="20 21">NSP M-1</strain>
    </source>
</reference>
<evidence type="ECO:0000256" key="9">
    <source>
        <dbReference type="ARBA" id="ARBA00022679"/>
    </source>
</evidence>
<evidence type="ECO:0000256" key="19">
    <source>
        <dbReference type="HAMAP-Rule" id="MF_00719"/>
    </source>
</evidence>
<accession>A0A0K2GBD5</accession>
<dbReference type="STRING" id="42253.NITMOv2_1838"/>
<keyword evidence="11 19" id="KW-0460">Magnesium</keyword>
<gene>
    <name evidence="19 20" type="primary">cobS</name>
    <name evidence="20" type="ORF">NITMOv2_1838</name>
</gene>